<evidence type="ECO:0000259" key="1">
    <source>
        <dbReference type="Pfam" id="PF00109"/>
    </source>
</evidence>
<organism evidence="2 3">
    <name type="scientific">Vespula germanica</name>
    <name type="common">German yellow jacket</name>
    <name type="synonym">Paravespula germanica</name>
    <dbReference type="NCBI Taxonomy" id="30212"/>
    <lineage>
        <taxon>Eukaryota</taxon>
        <taxon>Metazoa</taxon>
        <taxon>Ecdysozoa</taxon>
        <taxon>Arthropoda</taxon>
        <taxon>Hexapoda</taxon>
        <taxon>Insecta</taxon>
        <taxon>Pterygota</taxon>
        <taxon>Neoptera</taxon>
        <taxon>Endopterygota</taxon>
        <taxon>Hymenoptera</taxon>
        <taxon>Apocrita</taxon>
        <taxon>Aculeata</taxon>
        <taxon>Vespoidea</taxon>
        <taxon>Vespidae</taxon>
        <taxon>Vespinae</taxon>
        <taxon>Vespula</taxon>
    </lineage>
</organism>
<dbReference type="InterPro" id="IPR016039">
    <property type="entry name" value="Thiolase-like"/>
</dbReference>
<proteinExistence type="predicted"/>
<dbReference type="Proteomes" id="UP000617340">
    <property type="component" value="Unassembled WGS sequence"/>
</dbReference>
<dbReference type="GO" id="GO:0016746">
    <property type="term" value="F:acyltransferase activity"/>
    <property type="evidence" value="ECO:0007669"/>
    <property type="project" value="InterPro"/>
</dbReference>
<gene>
    <name evidence="2" type="ORF">HZH68_004067</name>
</gene>
<name>A0A834KMV6_VESGE</name>
<dbReference type="EMBL" id="JACSDZ010000003">
    <property type="protein sequence ID" value="KAF7409686.1"/>
    <property type="molecule type" value="Genomic_DNA"/>
</dbReference>
<evidence type="ECO:0000313" key="3">
    <source>
        <dbReference type="Proteomes" id="UP000617340"/>
    </source>
</evidence>
<protein>
    <recommendedName>
        <fullName evidence="1">Beta-ketoacyl synthase-like N-terminal domain-containing protein</fullName>
    </recommendedName>
</protein>
<evidence type="ECO:0000313" key="2">
    <source>
        <dbReference type="EMBL" id="KAF7409686.1"/>
    </source>
</evidence>
<reference evidence="2" key="1">
    <citation type="journal article" date="2020" name="G3 (Bethesda)">
        <title>High-Quality Assemblies for Three Invasive Social Wasps from the &lt;i&gt;Vespula&lt;/i&gt; Genus.</title>
        <authorList>
            <person name="Harrop T.W.R."/>
            <person name="Guhlin J."/>
            <person name="McLaughlin G.M."/>
            <person name="Permina E."/>
            <person name="Stockwell P."/>
            <person name="Gilligan J."/>
            <person name="Le Lec M.F."/>
            <person name="Gruber M.A.M."/>
            <person name="Quinn O."/>
            <person name="Lovegrove M."/>
            <person name="Duncan E.J."/>
            <person name="Remnant E.J."/>
            <person name="Van Eeckhoven J."/>
            <person name="Graham B."/>
            <person name="Knapp R.A."/>
            <person name="Langford K.W."/>
            <person name="Kronenberg Z."/>
            <person name="Press M.O."/>
            <person name="Eacker S.M."/>
            <person name="Wilson-Rankin E.E."/>
            <person name="Purcell J."/>
            <person name="Lester P.J."/>
            <person name="Dearden P.K."/>
        </authorList>
    </citation>
    <scope>NUCLEOTIDE SEQUENCE</scope>
    <source>
        <strain evidence="2">Linc-1</strain>
    </source>
</reference>
<dbReference type="AlphaFoldDB" id="A0A834KMV6"/>
<sequence>MNSLTKDISKINNIEKFDALFFGIYFKQAYTTYPMNSIMLEHTYETIIDAGINSKDIPETKIGVLVSICFSDTEATLN</sequence>
<feature type="domain" description="Beta-ketoacyl synthase-like N-terminal" evidence="1">
    <location>
        <begin position="10"/>
        <end position="75"/>
    </location>
</feature>
<comment type="caution">
    <text evidence="2">The sequence shown here is derived from an EMBL/GenBank/DDBJ whole genome shotgun (WGS) entry which is preliminary data.</text>
</comment>
<dbReference type="Gene3D" id="3.40.47.10">
    <property type="match status" value="1"/>
</dbReference>
<keyword evidence="3" id="KW-1185">Reference proteome</keyword>
<dbReference type="InterPro" id="IPR014030">
    <property type="entry name" value="Ketoacyl_synth_N"/>
</dbReference>
<dbReference type="SUPFAM" id="SSF53901">
    <property type="entry name" value="Thiolase-like"/>
    <property type="match status" value="1"/>
</dbReference>
<accession>A0A834KMV6</accession>
<dbReference type="Pfam" id="PF00109">
    <property type="entry name" value="ketoacyl-synt"/>
    <property type="match status" value="1"/>
</dbReference>